<dbReference type="SUPFAM" id="SSF52540">
    <property type="entry name" value="P-loop containing nucleoside triphosphate hydrolases"/>
    <property type="match status" value="2"/>
</dbReference>
<keyword evidence="14" id="KW-1185">Reference proteome</keyword>
<dbReference type="SMART" id="SM00382">
    <property type="entry name" value="AAA"/>
    <property type="match status" value="2"/>
</dbReference>
<evidence type="ECO:0000256" key="1">
    <source>
        <dbReference type="ARBA" id="ARBA00004202"/>
    </source>
</evidence>
<dbReference type="GO" id="GO:0005524">
    <property type="term" value="F:ATP binding"/>
    <property type="evidence" value="ECO:0007669"/>
    <property type="project" value="UniProtKB-KW"/>
</dbReference>
<reference evidence="13 14" key="1">
    <citation type="submission" date="2017-07" db="EMBL/GenBank/DDBJ databases">
        <title>Phylogenetic study on the rhizospheric bacterium Ochrobactrum sp. A44.</title>
        <authorList>
            <person name="Krzyzanowska D.M."/>
            <person name="Ossowicki A."/>
            <person name="Rajewska M."/>
            <person name="Maciag T."/>
            <person name="Kaczynski Z."/>
            <person name="Czerwicka M."/>
            <person name="Jafra S."/>
        </authorList>
    </citation>
    <scope>NUCLEOTIDE SEQUENCE [LARGE SCALE GENOMIC DNA]</scope>
    <source>
        <strain evidence="13 14">PR17</strain>
    </source>
</reference>
<comment type="caution">
    <text evidence="13">The sequence shown here is derived from an EMBL/GenBank/DDBJ whole genome shotgun (WGS) entry which is preliminary data.</text>
</comment>
<dbReference type="Pfam" id="PF00005">
    <property type="entry name" value="ABC_tran"/>
    <property type="match status" value="2"/>
</dbReference>
<evidence type="ECO:0000313" key="14">
    <source>
        <dbReference type="Proteomes" id="UP000216345"/>
    </source>
</evidence>
<dbReference type="InterPro" id="IPR017871">
    <property type="entry name" value="ABC_transporter-like_CS"/>
</dbReference>
<dbReference type="EC" id="3.6.3.41" evidence="13"/>
<evidence type="ECO:0000256" key="6">
    <source>
        <dbReference type="ARBA" id="ARBA00022597"/>
    </source>
</evidence>
<evidence type="ECO:0000256" key="11">
    <source>
        <dbReference type="ARBA" id="ARBA00023136"/>
    </source>
</evidence>
<feature type="domain" description="ABC transporter" evidence="12">
    <location>
        <begin position="251"/>
        <end position="494"/>
    </location>
</feature>
<comment type="similarity">
    <text evidence="3">Belongs to the ABC transporter superfamily.</text>
</comment>
<keyword evidence="7" id="KW-0677">Repeat</keyword>
<dbReference type="EMBL" id="NNRK01000017">
    <property type="protein sequence ID" value="OYR17907.1"/>
    <property type="molecule type" value="Genomic_DNA"/>
</dbReference>
<keyword evidence="5" id="KW-1003">Cell membrane</keyword>
<keyword evidence="11" id="KW-0472">Membrane</keyword>
<accession>A0A256FSS5</accession>
<keyword evidence="8" id="KW-0547">Nucleotide-binding</keyword>
<gene>
    <name evidence="13" type="ORF">CEV32_3519</name>
</gene>
<evidence type="ECO:0000313" key="13">
    <source>
        <dbReference type="EMBL" id="OYR17907.1"/>
    </source>
</evidence>
<protein>
    <submittedName>
        <fullName evidence="13">Heme ABC exporter, ATP-binding protein CcmA</fullName>
        <ecNumber evidence="13">3.6.3.41</ecNumber>
    </submittedName>
</protein>
<dbReference type="InterPro" id="IPR027417">
    <property type="entry name" value="P-loop_NTPase"/>
</dbReference>
<proteinExistence type="inferred from homology"/>
<name>A0A256FSS5_9HYPH</name>
<evidence type="ECO:0000256" key="3">
    <source>
        <dbReference type="ARBA" id="ARBA00005417"/>
    </source>
</evidence>
<evidence type="ECO:0000256" key="7">
    <source>
        <dbReference type="ARBA" id="ARBA00022737"/>
    </source>
</evidence>
<dbReference type="PROSITE" id="PS00211">
    <property type="entry name" value="ABC_TRANSPORTER_1"/>
    <property type="match status" value="1"/>
</dbReference>
<sequence length="501" mass="54941">MLEIKGLTKHFRNVAALSDVNFHLRAGEVHALLGENGAGKSTLINLIVGTFEPTAGELIFDGTSHGQLNPTLARSLGVASVFQEFSLVPDLTVLENLFLARETTGSFFLKKSTMRQQAKKLLEDLEFPVSLDIPVGHLSRAQKQMVEIAKALRLEPRILILDEPTASLTDGEAEKLFRAIHRLKAKGVGIIYVSHRMAEIRNLSDRVTVLRGGKYIGTVTTKEISDEGLIEMMIGRPVSELFPDIAFKPGNTVVEVHKLSTSKGTVFQASIFARSGEVVGLAGLIGCGRSELCRAIFGLEHISEGRIELHGKAISNPSPSVMLKNDLCYFPADRGEEGLALNRPARENVTMVSLGHSAISKGAFLRHKRERQLVDGPLRELALSPLDPERPVRAFSGGNRQKIMLARGLMKDFDVYIFDEPTVGIDVGAKADVYRYIKRLVERGACVIVSTSELPELIHLASRIYVMHEGTIMAEIQESEKSEANVLSHYFGKAEAKEAVA</sequence>
<dbReference type="InterPro" id="IPR050107">
    <property type="entry name" value="ABC_carbohydrate_import_ATPase"/>
</dbReference>
<evidence type="ECO:0000256" key="10">
    <source>
        <dbReference type="ARBA" id="ARBA00022967"/>
    </source>
</evidence>
<dbReference type="Gene3D" id="3.40.50.300">
    <property type="entry name" value="P-loop containing nucleotide triphosphate hydrolases"/>
    <property type="match status" value="2"/>
</dbReference>
<keyword evidence="4" id="KW-0813">Transport</keyword>
<dbReference type="RefSeq" id="WP_094573907.1">
    <property type="nucleotide sequence ID" value="NZ_JBHEEL010000002.1"/>
</dbReference>
<dbReference type="AlphaFoldDB" id="A0A256FSS5"/>
<dbReference type="Proteomes" id="UP000216345">
    <property type="component" value="Unassembled WGS sequence"/>
</dbReference>
<dbReference type="PANTHER" id="PTHR43790">
    <property type="entry name" value="CARBOHYDRATE TRANSPORT ATP-BINDING PROTEIN MG119-RELATED"/>
    <property type="match status" value="1"/>
</dbReference>
<dbReference type="GO" id="GO:0005886">
    <property type="term" value="C:plasma membrane"/>
    <property type="evidence" value="ECO:0007669"/>
    <property type="project" value="UniProtKB-SubCell"/>
</dbReference>
<dbReference type="InterPro" id="IPR003593">
    <property type="entry name" value="AAA+_ATPase"/>
</dbReference>
<evidence type="ECO:0000256" key="8">
    <source>
        <dbReference type="ARBA" id="ARBA00022741"/>
    </source>
</evidence>
<dbReference type="OrthoDB" id="9805029at2"/>
<evidence type="ECO:0000256" key="9">
    <source>
        <dbReference type="ARBA" id="ARBA00022840"/>
    </source>
</evidence>
<dbReference type="CDD" id="cd03215">
    <property type="entry name" value="ABC_Carb_Monos_II"/>
    <property type="match status" value="1"/>
</dbReference>
<keyword evidence="9 13" id="KW-0067">ATP-binding</keyword>
<keyword evidence="6" id="KW-0762">Sugar transport</keyword>
<dbReference type="PANTHER" id="PTHR43790:SF9">
    <property type="entry name" value="GALACTOFURANOSE TRANSPORTER ATP-BINDING PROTEIN YTFR"/>
    <property type="match status" value="1"/>
</dbReference>
<comment type="subcellular location">
    <subcellularLocation>
        <location evidence="2">Cell inner membrane</location>
    </subcellularLocation>
    <subcellularLocation>
        <location evidence="1">Cell membrane</location>
        <topology evidence="1">Peripheral membrane protein</topology>
    </subcellularLocation>
</comment>
<dbReference type="FunFam" id="3.40.50.300:FF:000127">
    <property type="entry name" value="Ribose import ATP-binding protein RbsA"/>
    <property type="match status" value="1"/>
</dbReference>
<dbReference type="PROSITE" id="PS50893">
    <property type="entry name" value="ABC_TRANSPORTER_2"/>
    <property type="match status" value="2"/>
</dbReference>
<evidence type="ECO:0000256" key="5">
    <source>
        <dbReference type="ARBA" id="ARBA00022475"/>
    </source>
</evidence>
<keyword evidence="10" id="KW-1278">Translocase</keyword>
<evidence type="ECO:0000256" key="4">
    <source>
        <dbReference type="ARBA" id="ARBA00022448"/>
    </source>
</evidence>
<evidence type="ECO:0000259" key="12">
    <source>
        <dbReference type="PROSITE" id="PS50893"/>
    </source>
</evidence>
<dbReference type="InterPro" id="IPR003439">
    <property type="entry name" value="ABC_transporter-like_ATP-bd"/>
</dbReference>
<keyword evidence="13" id="KW-0378">Hydrolase</keyword>
<dbReference type="CDD" id="cd03216">
    <property type="entry name" value="ABC_Carb_Monos_I"/>
    <property type="match status" value="1"/>
</dbReference>
<feature type="domain" description="ABC transporter" evidence="12">
    <location>
        <begin position="2"/>
        <end position="237"/>
    </location>
</feature>
<organism evidence="13 14">
    <name type="scientific">Brucella rhizosphaerae</name>
    <dbReference type="NCBI Taxonomy" id="571254"/>
    <lineage>
        <taxon>Bacteria</taxon>
        <taxon>Pseudomonadati</taxon>
        <taxon>Pseudomonadota</taxon>
        <taxon>Alphaproteobacteria</taxon>
        <taxon>Hyphomicrobiales</taxon>
        <taxon>Brucellaceae</taxon>
        <taxon>Brucella/Ochrobactrum group</taxon>
        <taxon>Brucella</taxon>
    </lineage>
</organism>
<dbReference type="GO" id="GO:0016887">
    <property type="term" value="F:ATP hydrolysis activity"/>
    <property type="evidence" value="ECO:0007669"/>
    <property type="project" value="InterPro"/>
</dbReference>
<evidence type="ECO:0000256" key="2">
    <source>
        <dbReference type="ARBA" id="ARBA00004533"/>
    </source>
</evidence>